<evidence type="ECO:0000313" key="3">
    <source>
        <dbReference type="Proteomes" id="UP000727407"/>
    </source>
</evidence>
<evidence type="ECO:0000259" key="1">
    <source>
        <dbReference type="PROSITE" id="PS51393"/>
    </source>
</evidence>
<dbReference type="Proteomes" id="UP000727407">
    <property type="component" value="Unassembled WGS sequence"/>
</dbReference>
<protein>
    <submittedName>
        <fullName evidence="2">Arachidonate 12-lipoxygenase, 12S-type-like</fullName>
    </submittedName>
</protein>
<organism evidence="2 3">
    <name type="scientific">Clarias magur</name>
    <name type="common">Asian catfish</name>
    <name type="synonym">Macropteronotus magur</name>
    <dbReference type="NCBI Taxonomy" id="1594786"/>
    <lineage>
        <taxon>Eukaryota</taxon>
        <taxon>Metazoa</taxon>
        <taxon>Chordata</taxon>
        <taxon>Craniata</taxon>
        <taxon>Vertebrata</taxon>
        <taxon>Euteleostomi</taxon>
        <taxon>Actinopterygii</taxon>
        <taxon>Neopterygii</taxon>
        <taxon>Teleostei</taxon>
        <taxon>Ostariophysi</taxon>
        <taxon>Siluriformes</taxon>
        <taxon>Clariidae</taxon>
        <taxon>Clarias</taxon>
    </lineage>
</organism>
<dbReference type="AlphaFoldDB" id="A0A8J4TCH8"/>
<feature type="non-terminal residue" evidence="2">
    <location>
        <position position="57"/>
    </location>
</feature>
<accession>A0A8J4TCH8</accession>
<sequence>FDFCSWVFNTPCTMRQPPPRDKDSVTMEFIMSTLPDISQSCMEIAITYLLGRFSPHT</sequence>
<reference evidence="2" key="1">
    <citation type="submission" date="2020-07" db="EMBL/GenBank/DDBJ databases">
        <title>Clarias magur genome sequencing, assembly and annotation.</title>
        <authorList>
            <person name="Kushwaha B."/>
            <person name="Kumar R."/>
            <person name="Das P."/>
            <person name="Joshi C.G."/>
            <person name="Kumar D."/>
            <person name="Nagpure N.S."/>
            <person name="Pandey M."/>
            <person name="Agarwal S."/>
            <person name="Srivastava S."/>
            <person name="Singh M."/>
            <person name="Sahoo L."/>
            <person name="Jayasankar P."/>
            <person name="Meher P.K."/>
            <person name="Koringa P.G."/>
            <person name="Iquebal M.A."/>
            <person name="Das S.P."/>
            <person name="Bit A."/>
            <person name="Patnaik S."/>
            <person name="Patel N."/>
            <person name="Shah T.M."/>
            <person name="Hinsu A."/>
            <person name="Jena J.K."/>
        </authorList>
    </citation>
    <scope>NUCLEOTIDE SEQUENCE</scope>
    <source>
        <strain evidence="2">CIFAMagur01</strain>
        <tissue evidence="2">Testis</tissue>
    </source>
</reference>
<keyword evidence="3" id="KW-1185">Reference proteome</keyword>
<dbReference type="GO" id="GO:0046872">
    <property type="term" value="F:metal ion binding"/>
    <property type="evidence" value="ECO:0007669"/>
    <property type="project" value="InterPro"/>
</dbReference>
<dbReference type="GO" id="GO:0016702">
    <property type="term" value="F:oxidoreductase activity, acting on single donors with incorporation of molecular oxygen, incorporation of two atoms of oxygen"/>
    <property type="evidence" value="ECO:0007669"/>
    <property type="project" value="InterPro"/>
</dbReference>
<dbReference type="PROSITE" id="PS51393">
    <property type="entry name" value="LIPOXYGENASE_3"/>
    <property type="match status" value="1"/>
</dbReference>
<comment type="caution">
    <text evidence="2">The sequence shown here is derived from an EMBL/GenBank/DDBJ whole genome shotgun (WGS) entry which is preliminary data.</text>
</comment>
<name>A0A8J4TCH8_CLAMG</name>
<dbReference type="InterPro" id="IPR036226">
    <property type="entry name" value="LipOase_C_sf"/>
</dbReference>
<dbReference type="EMBL" id="QNUK01001473">
    <property type="protein sequence ID" value="KAF5881007.1"/>
    <property type="molecule type" value="Genomic_DNA"/>
</dbReference>
<feature type="non-terminal residue" evidence="2">
    <location>
        <position position="1"/>
    </location>
</feature>
<dbReference type="Gene3D" id="1.20.245.10">
    <property type="entry name" value="Lipoxygenase-1, Domain 5"/>
    <property type="match status" value="1"/>
</dbReference>
<gene>
    <name evidence="2" type="ORF">DAT39_023174</name>
</gene>
<proteinExistence type="predicted"/>
<dbReference type="SUPFAM" id="SSF48484">
    <property type="entry name" value="Lipoxigenase"/>
    <property type="match status" value="1"/>
</dbReference>
<dbReference type="InterPro" id="IPR013819">
    <property type="entry name" value="LipOase_C"/>
</dbReference>
<evidence type="ECO:0000313" key="2">
    <source>
        <dbReference type="EMBL" id="KAF5881007.1"/>
    </source>
</evidence>
<feature type="domain" description="Lipoxygenase" evidence="1">
    <location>
        <begin position="1"/>
        <end position="57"/>
    </location>
</feature>
<dbReference type="OrthoDB" id="8845326at2759"/>